<dbReference type="InterPro" id="IPR025736">
    <property type="entry name" value="PucR_C-HTH_dom"/>
</dbReference>
<gene>
    <name evidence="2" type="ORF">SAMN02745910_02042</name>
</gene>
<accession>A0A1I5ZG16</accession>
<evidence type="ECO:0000313" key="3">
    <source>
        <dbReference type="Proteomes" id="UP000182762"/>
    </source>
</evidence>
<proteinExistence type="predicted"/>
<dbReference type="InterPro" id="IPR042070">
    <property type="entry name" value="PucR_C-HTH_sf"/>
</dbReference>
<organism evidence="2 3">
    <name type="scientific">Priestia endophytica DSM 13796</name>
    <dbReference type="NCBI Taxonomy" id="1121089"/>
    <lineage>
        <taxon>Bacteria</taxon>
        <taxon>Bacillati</taxon>
        <taxon>Bacillota</taxon>
        <taxon>Bacilli</taxon>
        <taxon>Bacillales</taxon>
        <taxon>Bacillaceae</taxon>
        <taxon>Priestia</taxon>
    </lineage>
</organism>
<dbReference type="GeneID" id="93710716"/>
<dbReference type="InterPro" id="IPR051448">
    <property type="entry name" value="CdaR-like_regulators"/>
</dbReference>
<dbReference type="Gene3D" id="1.10.10.2840">
    <property type="entry name" value="PucR C-terminal helix-turn-helix domain"/>
    <property type="match status" value="1"/>
</dbReference>
<dbReference type="EMBL" id="FOXX01000004">
    <property type="protein sequence ID" value="SFQ55398.1"/>
    <property type="molecule type" value="Genomic_DNA"/>
</dbReference>
<comment type="caution">
    <text evidence="2">The sequence shown here is derived from an EMBL/GenBank/DDBJ whole genome shotgun (WGS) entry which is preliminary data.</text>
</comment>
<dbReference type="Proteomes" id="UP000182762">
    <property type="component" value="Unassembled WGS sequence"/>
</dbReference>
<sequence length="85" mass="9975">MNEVCVPLQTEHGEHNDLEKNLLAYIKNNKSASNTAKQLHIHINTLYQRLKKIEKQLNLSFDNPEDALKIQLACHLRETFFYLQI</sequence>
<evidence type="ECO:0000259" key="1">
    <source>
        <dbReference type="Pfam" id="PF13556"/>
    </source>
</evidence>
<keyword evidence="3" id="KW-1185">Reference proteome</keyword>
<protein>
    <submittedName>
        <fullName evidence="2">PucR C-terminal helix-turn-helix domain-containing protein</fullName>
    </submittedName>
</protein>
<feature type="domain" description="PucR C-terminal helix-turn-helix" evidence="1">
    <location>
        <begin position="21"/>
        <end position="75"/>
    </location>
</feature>
<dbReference type="RefSeq" id="WP_061804266.1">
    <property type="nucleotide sequence ID" value="NZ_FOXX01000004.1"/>
</dbReference>
<reference evidence="2 3" key="1">
    <citation type="submission" date="2016-10" db="EMBL/GenBank/DDBJ databases">
        <authorList>
            <person name="Varghese N."/>
            <person name="Submissions S."/>
        </authorList>
    </citation>
    <scope>NUCLEOTIDE SEQUENCE [LARGE SCALE GENOMIC DNA]</scope>
    <source>
        <strain evidence="2 3">DSM 13796</strain>
    </source>
</reference>
<dbReference type="PANTHER" id="PTHR33744">
    <property type="entry name" value="CARBOHYDRATE DIACID REGULATOR"/>
    <property type="match status" value="1"/>
</dbReference>
<dbReference type="Pfam" id="PF13556">
    <property type="entry name" value="HTH_30"/>
    <property type="match status" value="1"/>
</dbReference>
<name>A0A1I5ZG16_9BACI</name>
<dbReference type="PANTHER" id="PTHR33744:SF1">
    <property type="entry name" value="DNA-BINDING TRANSCRIPTIONAL ACTIVATOR ADER"/>
    <property type="match status" value="1"/>
</dbReference>
<evidence type="ECO:0000313" key="2">
    <source>
        <dbReference type="EMBL" id="SFQ55398.1"/>
    </source>
</evidence>